<keyword evidence="4" id="KW-0813">Transport</keyword>
<organism evidence="21 22">
    <name type="scientific">Paramuricea clavata</name>
    <name type="common">Red gorgonian</name>
    <name type="synonym">Violescent sea-whip</name>
    <dbReference type="NCBI Taxonomy" id="317549"/>
    <lineage>
        <taxon>Eukaryota</taxon>
        <taxon>Metazoa</taxon>
        <taxon>Cnidaria</taxon>
        <taxon>Anthozoa</taxon>
        <taxon>Octocorallia</taxon>
        <taxon>Malacalcyonacea</taxon>
        <taxon>Plexauridae</taxon>
        <taxon>Paramuricea</taxon>
    </lineage>
</organism>
<dbReference type="InterPro" id="IPR051223">
    <property type="entry name" value="Polycystin"/>
</dbReference>
<feature type="non-terminal residue" evidence="21">
    <location>
        <position position="1790"/>
    </location>
</feature>
<dbReference type="PROSITE" id="PS50221">
    <property type="entry name" value="GAIN_B"/>
    <property type="match status" value="1"/>
</dbReference>
<feature type="domain" description="PLAT" evidence="19">
    <location>
        <begin position="725"/>
        <end position="842"/>
    </location>
</feature>
<feature type="compositionally biased region" description="Basic and acidic residues" evidence="17">
    <location>
        <begin position="1282"/>
        <end position="1309"/>
    </location>
</feature>
<dbReference type="CDD" id="cd01752">
    <property type="entry name" value="PLAT_polycystin"/>
    <property type="match status" value="1"/>
</dbReference>
<dbReference type="InterPro" id="IPR036392">
    <property type="entry name" value="PLAT/LH2_dom_sf"/>
</dbReference>
<evidence type="ECO:0000256" key="18">
    <source>
        <dbReference type="SAM" id="Phobius"/>
    </source>
</evidence>
<dbReference type="FunFam" id="1.10.287.70:FF:000055">
    <property type="entry name" value="Polycystic kidney disease 2-like 1"/>
    <property type="match status" value="1"/>
</dbReference>
<keyword evidence="5" id="KW-1003">Cell membrane</keyword>
<evidence type="ECO:0000313" key="22">
    <source>
        <dbReference type="Proteomes" id="UP001152795"/>
    </source>
</evidence>
<dbReference type="SMART" id="SM00303">
    <property type="entry name" value="GPS"/>
    <property type="match status" value="1"/>
</dbReference>
<feature type="transmembrane region" description="Helical" evidence="18">
    <location>
        <begin position="888"/>
        <end position="909"/>
    </location>
</feature>
<dbReference type="InterPro" id="IPR002859">
    <property type="entry name" value="PKD/REJ-like"/>
</dbReference>
<dbReference type="PANTHER" id="PTHR10877:SF150">
    <property type="entry name" value="REJ DOMAIN-CONTAINING PROTEIN"/>
    <property type="match status" value="1"/>
</dbReference>
<dbReference type="Gene3D" id="2.60.220.50">
    <property type="match status" value="1"/>
</dbReference>
<keyword evidence="14" id="KW-0966">Cell projection</keyword>
<dbReference type="InterPro" id="IPR046338">
    <property type="entry name" value="GAIN_dom_sf"/>
</dbReference>
<evidence type="ECO:0000313" key="21">
    <source>
        <dbReference type="EMBL" id="CAB4012343.1"/>
    </source>
</evidence>
<protein>
    <submittedName>
        <fullName evidence="21">Polycystic kidney disease 1-like 2</fullName>
    </submittedName>
</protein>
<evidence type="ECO:0000256" key="3">
    <source>
        <dbReference type="ARBA" id="ARBA00007200"/>
    </source>
</evidence>
<dbReference type="GO" id="GO:0005262">
    <property type="term" value="F:calcium channel activity"/>
    <property type="evidence" value="ECO:0007669"/>
    <property type="project" value="TreeGrafter"/>
</dbReference>
<feature type="transmembrane region" description="Helical" evidence="18">
    <location>
        <begin position="1458"/>
        <end position="1482"/>
    </location>
</feature>
<keyword evidence="15" id="KW-0407">Ion channel</keyword>
<evidence type="ECO:0000256" key="10">
    <source>
        <dbReference type="ARBA" id="ARBA00023065"/>
    </source>
</evidence>
<evidence type="ECO:0000256" key="15">
    <source>
        <dbReference type="ARBA" id="ARBA00023303"/>
    </source>
</evidence>
<evidence type="ECO:0000256" key="13">
    <source>
        <dbReference type="ARBA" id="ARBA00023180"/>
    </source>
</evidence>
<dbReference type="GO" id="GO:0005929">
    <property type="term" value="C:cilium"/>
    <property type="evidence" value="ECO:0007669"/>
    <property type="project" value="UniProtKB-SubCell"/>
</dbReference>
<keyword evidence="9" id="KW-0175">Coiled coil</keyword>
<feature type="transmembrane region" description="Helical" evidence="18">
    <location>
        <begin position="929"/>
        <end position="951"/>
    </location>
</feature>
<feature type="region of interest" description="Disordered" evidence="17">
    <location>
        <begin position="962"/>
        <end position="981"/>
    </location>
</feature>
<keyword evidence="22" id="KW-1185">Reference proteome</keyword>
<evidence type="ECO:0000256" key="2">
    <source>
        <dbReference type="ARBA" id="ARBA00004651"/>
    </source>
</evidence>
<evidence type="ECO:0000256" key="8">
    <source>
        <dbReference type="ARBA" id="ARBA00022989"/>
    </source>
</evidence>
<keyword evidence="8 18" id="KW-1133">Transmembrane helix</keyword>
<feature type="transmembrane region" description="Helical" evidence="18">
    <location>
        <begin position="1133"/>
        <end position="1153"/>
    </location>
</feature>
<dbReference type="SMART" id="SM00308">
    <property type="entry name" value="LH2"/>
    <property type="match status" value="1"/>
</dbReference>
<dbReference type="EMBL" id="CACRXK020007473">
    <property type="protein sequence ID" value="CAB4012343.1"/>
    <property type="molecule type" value="Genomic_DNA"/>
</dbReference>
<comment type="similarity">
    <text evidence="3">Belongs to the polycystin family.</text>
</comment>
<dbReference type="InterPro" id="IPR042060">
    <property type="entry name" value="PLAT_polycystin1"/>
</dbReference>
<comment type="caution">
    <text evidence="21">The sequence shown here is derived from an EMBL/GenBank/DDBJ whole genome shotgun (WGS) entry which is preliminary data.</text>
</comment>
<dbReference type="PROSITE" id="PS50095">
    <property type="entry name" value="PLAT"/>
    <property type="match status" value="1"/>
</dbReference>
<evidence type="ECO:0000256" key="16">
    <source>
        <dbReference type="PROSITE-ProRule" id="PRU00152"/>
    </source>
</evidence>
<gene>
    <name evidence="21" type="ORF">PACLA_8A033863</name>
</gene>
<feature type="transmembrane region" description="Helical" evidence="18">
    <location>
        <begin position="1594"/>
        <end position="1613"/>
    </location>
</feature>
<comment type="subcellular location">
    <subcellularLocation>
        <location evidence="2">Cell membrane</location>
        <topology evidence="2">Multi-pass membrane protein</topology>
    </subcellularLocation>
    <subcellularLocation>
        <location evidence="1">Cell projection</location>
        <location evidence="1">Cilium</location>
    </subcellularLocation>
</comment>
<proteinExistence type="inferred from homology"/>
<feature type="transmembrane region" description="Helical" evidence="18">
    <location>
        <begin position="682"/>
        <end position="702"/>
    </location>
</feature>
<feature type="transmembrane region" description="Helical" evidence="18">
    <location>
        <begin position="988"/>
        <end position="1011"/>
    </location>
</feature>
<feature type="transmembrane region" description="Helical" evidence="18">
    <location>
        <begin position="1543"/>
        <end position="1565"/>
    </location>
</feature>
<evidence type="ECO:0000256" key="17">
    <source>
        <dbReference type="SAM" id="MobiDB-lite"/>
    </source>
</evidence>
<dbReference type="SUPFAM" id="SSF81324">
    <property type="entry name" value="Voltage-gated potassium channels"/>
    <property type="match status" value="1"/>
</dbReference>
<dbReference type="PRINTS" id="PR00500">
    <property type="entry name" value="POLYCYSTIN1"/>
</dbReference>
<reference evidence="21" key="1">
    <citation type="submission" date="2020-04" db="EMBL/GenBank/DDBJ databases">
        <authorList>
            <person name="Alioto T."/>
            <person name="Alioto T."/>
            <person name="Gomez Garrido J."/>
        </authorList>
    </citation>
    <scope>NUCLEOTIDE SEQUENCE</scope>
    <source>
        <strain evidence="21">A484AB</strain>
    </source>
</reference>
<keyword evidence="10" id="KW-0406">Ion transport</keyword>
<evidence type="ECO:0000259" key="19">
    <source>
        <dbReference type="PROSITE" id="PS50095"/>
    </source>
</evidence>
<feature type="transmembrane region" description="Helical" evidence="18">
    <location>
        <begin position="1023"/>
        <end position="1054"/>
    </location>
</feature>
<feature type="domain" description="GAIN-B" evidence="20">
    <location>
        <begin position="478"/>
        <end position="667"/>
    </location>
</feature>
<dbReference type="InterPro" id="IPR013122">
    <property type="entry name" value="PKD1_2_channel"/>
</dbReference>
<dbReference type="InterPro" id="IPR000203">
    <property type="entry name" value="GPS"/>
</dbReference>
<keyword evidence="6 18" id="KW-0812">Transmembrane</keyword>
<dbReference type="Pfam" id="PF01825">
    <property type="entry name" value="GPS"/>
    <property type="match status" value="1"/>
</dbReference>
<keyword evidence="13" id="KW-0325">Glycoprotein</keyword>
<evidence type="ECO:0000259" key="20">
    <source>
        <dbReference type="PROSITE" id="PS50221"/>
    </source>
</evidence>
<keyword evidence="12" id="KW-1015">Disulfide bond</keyword>
<dbReference type="Pfam" id="PF20519">
    <property type="entry name" value="Polycystin_dom"/>
    <property type="match status" value="2"/>
</dbReference>
<evidence type="ECO:0000256" key="6">
    <source>
        <dbReference type="ARBA" id="ARBA00022692"/>
    </source>
</evidence>
<evidence type="ECO:0000256" key="14">
    <source>
        <dbReference type="ARBA" id="ARBA00023273"/>
    </source>
</evidence>
<dbReference type="Gene3D" id="2.60.60.20">
    <property type="entry name" value="PLAT/LH2 domain"/>
    <property type="match status" value="1"/>
</dbReference>
<feature type="region of interest" description="Disordered" evidence="17">
    <location>
        <begin position="1272"/>
        <end position="1334"/>
    </location>
</feature>
<dbReference type="Proteomes" id="UP001152795">
    <property type="component" value="Unassembled WGS sequence"/>
</dbReference>
<dbReference type="Pfam" id="PF02010">
    <property type="entry name" value="REJ"/>
    <property type="match status" value="1"/>
</dbReference>
<dbReference type="InterPro" id="IPR001024">
    <property type="entry name" value="PLAT/LH2_dom"/>
</dbReference>
<evidence type="ECO:0000256" key="5">
    <source>
        <dbReference type="ARBA" id="ARBA00022475"/>
    </source>
</evidence>
<accession>A0A6S7I6I1</accession>
<dbReference type="InterPro" id="IPR046791">
    <property type="entry name" value="Polycystin_dom"/>
</dbReference>
<comment type="caution">
    <text evidence="16">Lacks conserved residue(s) required for the propagation of feature annotation.</text>
</comment>
<sequence length="1790" mass="201160">MTTTFNITCINWTDPDPPIKYDYAYELNGVRTVFLTLTGSPGKTVISSSDLPIGNANQDNDLDIYVNVRDKFDGATELHFTVKVEPPGKDSFNLTNLGNMLSGLNNPLDELIAGGDPRKALSMAGVIGSVLNHVDSNSNTSRNMTADEMARRRDESQKVDELKQNIMKSLSGINVTDMNTLLQLSGTTQVLTENSEVLSPTTQEYGVGLCSASVTGLTTLSKGQSSFKNVKSAVTNLASTIGQLIEASTKPSDEEDLAINDASIDRANRSISMLDDLHGATLRYIVPNEGPTTSSTKHMTLQSEKVSIRNMGKNGNVANDCSFKTPSPAVFGFGDIVKDINATISQLETITIKMGVFNNNPYTWDNTSKTVTSKIASLNLGSSKDMQLSNLTEEIGITISRDPSQFPEIASFYMKPDKPDPNSDGKSYLKYHCFNRTTRWTAMNFEVYPEDVSLNLKVYLKTGGKPDVRTGDFDLQYDLPDFSSCEVEVDENNTTRANDTIVVDPFRHCALHPYSVFVSNVDFNETGLHCFAIQVKNNSMDDIEPDSSSSNSRRKRSFACDIGKRRMRRSCVIIPPPPPPPPTESPFKVMVADNLGFDGKYFFPNQTPNYNMSMFESSCLYWDEENQTWTGHGCRVGPLTSRTNIQCFCNHLTSFGSDLVVAPNPIDFSSVFSNFGSLQDNVAVLALISTVLGFYILGVLWGRRADKRDKLMIGPTILPSPQGTYHYLVTLYTGNRQGSGTTAKVFFKLSGDNDETFPVKMWDSKRPSFKRGQENQFIVSYPQEVGELSYVQIWHNNAGLSPSWYLSRVTVRDIQTNQQWYFVCDNWLAVESEDGKVCRVIPVANEQELTNFNQLFTARTVKGLADGHLWFSIFSRPPSSNFTRVQRLSCCLCLLCCTMITSAMFYNMGGDGPSPFAIHIGSLVIDLKQFVIGLQSSLIIVPVNVAIVQIFRNLRPKQSKEDIYSEETEDSQNKEDEEPKPKGKLPHWFIYIAYLLCYLASAASIFFTLLYSIQWGKVKSTEWVIAMVTAFLQSVLLLQPVKVLVLAVVFAVFVRKPSDTDDQDDTPVTFEPQSLATPAKSHRKSNRMGPKVGELLFLDFSEGLCLYKPSPPDPATLQEARIKRLKEIQMNRIMKEIAAFFIFLIMLMNVAYYHRDSNTFLMTKTLYETFDEVDAYSIDLGAVSDGDSLWMWARETLVPGLYATEWYNGKKAEKGFIANMEDYLVGVPRIRLVRVKEDSCTVDKLFKDSIPHCYGAFSLTSEEDETFDVSWEPLGTNSARKPPKETKTRDEWNNRLGNERQNKRDIDTSRRKRALDPIMSSVTGKNRRKKKRLLGSSKPKVYAISDQALLPSGKVMSCLERWRHQSTLEMRGFPYWGAVSLYSGGGYAANLGYNPVAAYTVISDLHSNGWIDVQSRAVFVEFTVYNANTNLFGIVSIMVEYPSSSAAFTKVQYQSARFYLHLNGTQTLSHILVIFFMMYFLYREGRLVYKQRCAYFKGFWNWVETILVVCEFLTIILFLARLYEVDRNLLQLRENPNDYVPFQYAAGADAALCYVLGILVFFYTLRFLRLLRFNKNFAVLGKTLARISGPISSFCLPFFFAFLAFGLFAFSVFGTELNDYSTFQRTMVTQFSMTLGDFDFEALVMTNPLLGPLYFFGFVGMNVLILMNIFLAIINDSYAEVQEEEADTKNEYEILEYITDCENLSASGSENHDSQTSVSTASYAKPLGPNFTPGWRIRRDSNYRGIATGGCRGVNYKSITPPPPPPNDNVFATFLDRDQDQTEIYLGTVK</sequence>
<dbReference type="SUPFAM" id="SSF49723">
    <property type="entry name" value="Lipase/lipooxygenase domain (PLAT/LH2 domain)"/>
    <property type="match status" value="1"/>
</dbReference>
<dbReference type="GO" id="GO:0005886">
    <property type="term" value="C:plasma membrane"/>
    <property type="evidence" value="ECO:0007669"/>
    <property type="project" value="UniProtKB-SubCell"/>
</dbReference>
<dbReference type="OrthoDB" id="5964820at2759"/>
<dbReference type="InterPro" id="IPR057244">
    <property type="entry name" value="GAIN_B"/>
</dbReference>
<dbReference type="Pfam" id="PF01477">
    <property type="entry name" value="PLAT"/>
    <property type="match status" value="1"/>
</dbReference>
<feature type="region of interest" description="Disordered" evidence="17">
    <location>
        <begin position="1059"/>
        <end position="1086"/>
    </location>
</feature>
<evidence type="ECO:0000256" key="9">
    <source>
        <dbReference type="ARBA" id="ARBA00023054"/>
    </source>
</evidence>
<dbReference type="PANTHER" id="PTHR10877">
    <property type="entry name" value="POLYCYSTIN FAMILY MEMBER"/>
    <property type="match status" value="1"/>
</dbReference>
<feature type="transmembrane region" description="Helical" evidence="18">
    <location>
        <begin position="1502"/>
        <end position="1523"/>
    </location>
</feature>
<feature type="transmembrane region" description="Helical" evidence="18">
    <location>
        <begin position="1653"/>
        <end position="1674"/>
    </location>
</feature>
<dbReference type="Pfam" id="PF08016">
    <property type="entry name" value="PKD_channel"/>
    <property type="match status" value="1"/>
</dbReference>
<name>A0A6S7I6I1_PARCT</name>
<feature type="compositionally biased region" description="Basic and acidic residues" evidence="17">
    <location>
        <begin position="971"/>
        <end position="981"/>
    </location>
</feature>
<evidence type="ECO:0000256" key="12">
    <source>
        <dbReference type="ARBA" id="ARBA00023157"/>
    </source>
</evidence>
<keyword evidence="7" id="KW-0732">Signal</keyword>
<evidence type="ECO:0000256" key="4">
    <source>
        <dbReference type="ARBA" id="ARBA00022448"/>
    </source>
</evidence>
<keyword evidence="11 18" id="KW-0472">Membrane</keyword>
<dbReference type="GO" id="GO:0050982">
    <property type="term" value="P:detection of mechanical stimulus"/>
    <property type="evidence" value="ECO:0007669"/>
    <property type="project" value="TreeGrafter"/>
</dbReference>
<evidence type="ECO:0000256" key="7">
    <source>
        <dbReference type="ARBA" id="ARBA00022729"/>
    </source>
</evidence>
<evidence type="ECO:0000256" key="1">
    <source>
        <dbReference type="ARBA" id="ARBA00004138"/>
    </source>
</evidence>
<dbReference type="Gene3D" id="1.10.287.70">
    <property type="match status" value="1"/>
</dbReference>
<dbReference type="InterPro" id="IPR000434">
    <property type="entry name" value="PC1"/>
</dbReference>
<evidence type="ECO:0000256" key="11">
    <source>
        <dbReference type="ARBA" id="ARBA00023136"/>
    </source>
</evidence>